<keyword evidence="12" id="KW-0479">Metal-binding</keyword>
<keyword evidence="8 12" id="KW-0472">Membrane</keyword>
<keyword evidence="9 12" id="KW-0407">Ion channel</keyword>
<comment type="subcellular location">
    <subcellularLocation>
        <location evidence="1 12">Cell membrane</location>
        <topology evidence="1 12">Multi-pass membrane protein</topology>
    </subcellularLocation>
</comment>
<dbReference type="PANTHER" id="PTHR28259">
    <property type="entry name" value="FLUORIDE EXPORT PROTEIN 1-RELATED"/>
    <property type="match status" value="1"/>
</dbReference>
<evidence type="ECO:0000256" key="12">
    <source>
        <dbReference type="HAMAP-Rule" id="MF_00454"/>
    </source>
</evidence>
<dbReference type="RefSeq" id="WP_064121586.1">
    <property type="nucleotide sequence ID" value="NZ_CP015243.1"/>
</dbReference>
<dbReference type="GO" id="GO:0140114">
    <property type="term" value="P:cellular detoxification of fluoride"/>
    <property type="evidence" value="ECO:0007669"/>
    <property type="project" value="UniProtKB-UniRule"/>
</dbReference>
<evidence type="ECO:0000256" key="11">
    <source>
        <dbReference type="ARBA" id="ARBA00035585"/>
    </source>
</evidence>
<protein>
    <recommendedName>
        <fullName evidence="12">Fluoride-specific ion channel FluC</fullName>
    </recommendedName>
</protein>
<accession>A0A172YBL8</accession>
<evidence type="ECO:0000256" key="3">
    <source>
        <dbReference type="ARBA" id="ARBA00022519"/>
    </source>
</evidence>
<evidence type="ECO:0000256" key="1">
    <source>
        <dbReference type="ARBA" id="ARBA00004651"/>
    </source>
</evidence>
<dbReference type="PANTHER" id="PTHR28259:SF1">
    <property type="entry name" value="FLUORIDE EXPORT PROTEIN 1-RELATED"/>
    <property type="match status" value="1"/>
</dbReference>
<evidence type="ECO:0000313" key="14">
    <source>
        <dbReference type="Proteomes" id="UP000077875"/>
    </source>
</evidence>
<dbReference type="AlphaFoldDB" id="A0A172YBL8"/>
<feature type="transmembrane region" description="Helical" evidence="12">
    <location>
        <begin position="31"/>
        <end position="55"/>
    </location>
</feature>
<keyword evidence="5 12" id="KW-1133">Transmembrane helix</keyword>
<dbReference type="GO" id="GO:0005886">
    <property type="term" value="C:plasma membrane"/>
    <property type="evidence" value="ECO:0007669"/>
    <property type="project" value="UniProtKB-SubCell"/>
</dbReference>
<keyword evidence="14" id="KW-1185">Reference proteome</keyword>
<dbReference type="InterPro" id="IPR003691">
    <property type="entry name" value="FluC"/>
</dbReference>
<dbReference type="KEGG" id="haa:A5892_03260"/>
<reference evidence="13 14" key="1">
    <citation type="submission" date="2016-04" db="EMBL/GenBank/DDBJ databases">
        <title>Complete Genome Sequence of Halotalea alkalilenta IHB B 13600.</title>
        <authorList>
            <person name="Swarnkar M.K."/>
            <person name="Sharma A."/>
            <person name="Kaushal K."/>
            <person name="Soni R."/>
            <person name="Rana S."/>
            <person name="Singh A.K."/>
            <person name="Gulati A."/>
        </authorList>
    </citation>
    <scope>NUCLEOTIDE SEQUENCE [LARGE SCALE GENOMIC DNA]</scope>
    <source>
        <strain evidence="13 14">IHB B 13600</strain>
    </source>
</reference>
<dbReference type="STRING" id="376489.A5892_03260"/>
<evidence type="ECO:0000256" key="7">
    <source>
        <dbReference type="ARBA" id="ARBA00023065"/>
    </source>
</evidence>
<evidence type="ECO:0000313" key="13">
    <source>
        <dbReference type="EMBL" id="ANF56608.1"/>
    </source>
</evidence>
<proteinExistence type="inferred from homology"/>
<keyword evidence="2 12" id="KW-1003">Cell membrane</keyword>
<comment type="activity regulation">
    <text evidence="12">Na(+) is not transported, but it plays an essential structural role and its presence is essential for fluoride channel function.</text>
</comment>
<dbReference type="Pfam" id="PF02537">
    <property type="entry name" value="CRCB"/>
    <property type="match status" value="1"/>
</dbReference>
<evidence type="ECO:0000256" key="2">
    <source>
        <dbReference type="ARBA" id="ARBA00022475"/>
    </source>
</evidence>
<comment type="similarity">
    <text evidence="10 12">Belongs to the fluoride channel Fluc/FEX (TC 1.A.43) family.</text>
</comment>
<dbReference type="EMBL" id="CP015243">
    <property type="protein sequence ID" value="ANF56608.1"/>
    <property type="molecule type" value="Genomic_DNA"/>
</dbReference>
<evidence type="ECO:0000256" key="5">
    <source>
        <dbReference type="ARBA" id="ARBA00022989"/>
    </source>
</evidence>
<keyword evidence="12" id="KW-0813">Transport</keyword>
<dbReference type="GO" id="GO:0062054">
    <property type="term" value="F:fluoride channel activity"/>
    <property type="evidence" value="ECO:0007669"/>
    <property type="project" value="UniProtKB-UniRule"/>
</dbReference>
<evidence type="ECO:0000256" key="4">
    <source>
        <dbReference type="ARBA" id="ARBA00022692"/>
    </source>
</evidence>
<dbReference type="NCBIfam" id="TIGR00494">
    <property type="entry name" value="crcB"/>
    <property type="match status" value="1"/>
</dbReference>
<keyword evidence="7 12" id="KW-0406">Ion transport</keyword>
<name>A0A172YBL8_9GAMM</name>
<feature type="transmembrane region" description="Helical" evidence="12">
    <location>
        <begin position="67"/>
        <end position="85"/>
    </location>
</feature>
<feature type="binding site" evidence="12">
    <location>
        <position position="75"/>
    </location>
    <ligand>
        <name>Na(+)</name>
        <dbReference type="ChEBI" id="CHEBI:29101"/>
        <note>structural</note>
    </ligand>
</feature>
<evidence type="ECO:0000256" key="6">
    <source>
        <dbReference type="ARBA" id="ARBA00023053"/>
    </source>
</evidence>
<sequence length="127" mass="13175">MLASLIAVALGGATGSVLRWWLGLRLNGLFPALPLGTLTVNLVGGLVVGLALAILLRLPGIDPVWRALIVTGFCGGLTTFSTFSAEVVTMLTSGHPGWALAIISTHLLGSLAMTLLGFTLVDWLAPR</sequence>
<comment type="catalytic activity">
    <reaction evidence="11">
        <text>fluoride(in) = fluoride(out)</text>
        <dbReference type="Rhea" id="RHEA:76159"/>
        <dbReference type="ChEBI" id="CHEBI:17051"/>
    </reaction>
    <physiologicalReaction direction="left-to-right" evidence="11">
        <dbReference type="Rhea" id="RHEA:76160"/>
    </physiologicalReaction>
</comment>
<organism evidence="13 14">
    <name type="scientific">Halotalea alkalilenta</name>
    <dbReference type="NCBI Taxonomy" id="376489"/>
    <lineage>
        <taxon>Bacteria</taxon>
        <taxon>Pseudomonadati</taxon>
        <taxon>Pseudomonadota</taxon>
        <taxon>Gammaproteobacteria</taxon>
        <taxon>Oceanospirillales</taxon>
        <taxon>Halomonadaceae</taxon>
        <taxon>Halotalea</taxon>
    </lineage>
</organism>
<gene>
    <name evidence="12" type="primary">fluC</name>
    <name evidence="12" type="synonym">crcB</name>
    <name evidence="13" type="ORF">A5892_03260</name>
</gene>
<keyword evidence="6 12" id="KW-0915">Sodium</keyword>
<comment type="function">
    <text evidence="12">Fluoride-specific ion channel. Important for reducing fluoride concentration in the cell, thus reducing its toxicity.</text>
</comment>
<dbReference type="Proteomes" id="UP000077875">
    <property type="component" value="Chromosome"/>
</dbReference>
<dbReference type="GO" id="GO:0046872">
    <property type="term" value="F:metal ion binding"/>
    <property type="evidence" value="ECO:0007669"/>
    <property type="project" value="UniProtKB-KW"/>
</dbReference>
<dbReference type="NCBIfam" id="NF010792">
    <property type="entry name" value="PRK14196.1"/>
    <property type="match status" value="1"/>
</dbReference>
<feature type="binding site" evidence="12">
    <location>
        <position position="78"/>
    </location>
    <ligand>
        <name>Na(+)</name>
        <dbReference type="ChEBI" id="CHEBI:29101"/>
        <note>structural</note>
    </ligand>
</feature>
<keyword evidence="3" id="KW-0997">Cell inner membrane</keyword>
<evidence type="ECO:0000256" key="10">
    <source>
        <dbReference type="ARBA" id="ARBA00035120"/>
    </source>
</evidence>
<keyword evidence="4 12" id="KW-0812">Transmembrane</keyword>
<evidence type="ECO:0000256" key="9">
    <source>
        <dbReference type="ARBA" id="ARBA00023303"/>
    </source>
</evidence>
<evidence type="ECO:0000256" key="8">
    <source>
        <dbReference type="ARBA" id="ARBA00023136"/>
    </source>
</evidence>
<feature type="transmembrane region" description="Helical" evidence="12">
    <location>
        <begin position="97"/>
        <end position="121"/>
    </location>
</feature>
<dbReference type="HAMAP" id="MF_00454">
    <property type="entry name" value="FluC"/>
    <property type="match status" value="1"/>
</dbReference>